<keyword evidence="2" id="KW-1185">Reference proteome</keyword>
<dbReference type="WBParaSite" id="jg23621">
    <property type="protein sequence ID" value="jg23621"/>
    <property type="gene ID" value="jg23621"/>
</dbReference>
<dbReference type="PANTHER" id="PTHR10520:SF12">
    <property type="entry name" value="TRIFUNCTIONAL PURINE BIOSYNTHETIC PROTEIN ADENOSINE-3"/>
    <property type="match status" value="1"/>
</dbReference>
<dbReference type="GO" id="GO:0004637">
    <property type="term" value="F:phosphoribosylamine-glycine ligase activity"/>
    <property type="evidence" value="ECO:0007669"/>
    <property type="project" value="InterPro"/>
</dbReference>
<dbReference type="SMART" id="SM01210">
    <property type="entry name" value="GARS_C"/>
    <property type="match status" value="1"/>
</dbReference>
<dbReference type="GO" id="GO:0004641">
    <property type="term" value="F:phosphoribosylformylglycinamidine cyclo-ligase activity"/>
    <property type="evidence" value="ECO:0007669"/>
    <property type="project" value="InterPro"/>
</dbReference>
<accession>A0A915DW85</accession>
<dbReference type="GO" id="GO:0046084">
    <property type="term" value="P:adenine biosynthetic process"/>
    <property type="evidence" value="ECO:0007669"/>
    <property type="project" value="TreeGrafter"/>
</dbReference>
<dbReference type="InterPro" id="IPR036921">
    <property type="entry name" value="PurM-like_N_sf"/>
</dbReference>
<dbReference type="AlphaFoldDB" id="A0A915DW85"/>
<dbReference type="Gene3D" id="3.30.1330.10">
    <property type="entry name" value="PurM-like, N-terminal domain"/>
    <property type="match status" value="1"/>
</dbReference>
<evidence type="ECO:0000313" key="2">
    <source>
        <dbReference type="Proteomes" id="UP000887574"/>
    </source>
</evidence>
<dbReference type="Pfam" id="PF02843">
    <property type="entry name" value="GARS_C"/>
    <property type="match status" value="1"/>
</dbReference>
<reference evidence="3" key="1">
    <citation type="submission" date="2022-11" db="UniProtKB">
        <authorList>
            <consortium name="WormBaseParasite"/>
        </authorList>
    </citation>
    <scope>IDENTIFICATION</scope>
</reference>
<dbReference type="Proteomes" id="UP000887574">
    <property type="component" value="Unplaced"/>
</dbReference>
<evidence type="ECO:0000259" key="1">
    <source>
        <dbReference type="SMART" id="SM01210"/>
    </source>
</evidence>
<dbReference type="GO" id="GO:0006189">
    <property type="term" value="P:'de novo' IMP biosynthetic process"/>
    <property type="evidence" value="ECO:0007669"/>
    <property type="project" value="InterPro"/>
</dbReference>
<dbReference type="GO" id="GO:0005829">
    <property type="term" value="C:cytosol"/>
    <property type="evidence" value="ECO:0007669"/>
    <property type="project" value="TreeGrafter"/>
</dbReference>
<dbReference type="PANTHER" id="PTHR10520">
    <property type="entry name" value="TRIFUNCTIONAL PURINE BIOSYNTHETIC PROTEIN ADENOSINE-3-RELATED"/>
    <property type="match status" value="1"/>
</dbReference>
<dbReference type="Gene3D" id="3.90.600.10">
    <property type="entry name" value="Phosphoribosylglycinamide synthetase, C-terminal domain"/>
    <property type="match status" value="1"/>
</dbReference>
<dbReference type="InterPro" id="IPR016188">
    <property type="entry name" value="PurM-like_N"/>
</dbReference>
<dbReference type="SUPFAM" id="SSF55326">
    <property type="entry name" value="PurM N-terminal domain-like"/>
    <property type="match status" value="1"/>
</dbReference>
<feature type="domain" description="Phosphoribosylglycinamide synthetase C-domain" evidence="1">
    <location>
        <begin position="29"/>
        <end position="121"/>
    </location>
</feature>
<dbReference type="Pfam" id="PF00586">
    <property type="entry name" value="AIRS"/>
    <property type="match status" value="1"/>
</dbReference>
<proteinExistence type="predicted"/>
<sequence>MVPTFTKDKHFNYKFNLDQHYFPENLLKTTVKIASQGYPAKVFPTNLSITDIPEDDDHTATFYAGAKHRPDGQLVSCGGRVLCVTSLASSPFQAKSLCLKAVESIQFPAKHYRRDIGDFVLLPRSQLSYAKSGVNISEGNAFVDKIQKFCGRTLTPGTKQIGGFGALVDLQKEGFQSPQLVIGMDGVGTKIELAQQSGHLKWLGYDLVGMCVNDVLCHGAKPIAFLDYYVTGKLIKEEAVQVSNPRRLFGSATGEKK</sequence>
<protein>
    <submittedName>
        <fullName evidence="3">Phosphoribosylglycinamide synthetase C-domain domain-containing protein</fullName>
    </submittedName>
</protein>
<dbReference type="InterPro" id="IPR011054">
    <property type="entry name" value="Rudment_hybrid_motif"/>
</dbReference>
<dbReference type="SUPFAM" id="SSF51246">
    <property type="entry name" value="Rudiment single hybrid motif"/>
    <property type="match status" value="1"/>
</dbReference>
<dbReference type="InterPro" id="IPR020560">
    <property type="entry name" value="PRibGlycinamide_synth_C-dom"/>
</dbReference>
<evidence type="ECO:0000313" key="3">
    <source>
        <dbReference type="WBParaSite" id="jg23621"/>
    </source>
</evidence>
<dbReference type="InterPro" id="IPR037123">
    <property type="entry name" value="PRibGlycinamide_synth_C_sf"/>
</dbReference>
<organism evidence="2 3">
    <name type="scientific">Ditylenchus dipsaci</name>
    <dbReference type="NCBI Taxonomy" id="166011"/>
    <lineage>
        <taxon>Eukaryota</taxon>
        <taxon>Metazoa</taxon>
        <taxon>Ecdysozoa</taxon>
        <taxon>Nematoda</taxon>
        <taxon>Chromadorea</taxon>
        <taxon>Rhabditida</taxon>
        <taxon>Tylenchina</taxon>
        <taxon>Tylenchomorpha</taxon>
        <taxon>Sphaerularioidea</taxon>
        <taxon>Anguinidae</taxon>
        <taxon>Anguininae</taxon>
        <taxon>Ditylenchus</taxon>
    </lineage>
</organism>
<name>A0A915DW85_9BILA</name>
<dbReference type="InterPro" id="IPR004733">
    <property type="entry name" value="PurM_cligase"/>
</dbReference>